<proteinExistence type="inferred from homology"/>
<dbReference type="SUPFAM" id="SSF48371">
    <property type="entry name" value="ARM repeat"/>
    <property type="match status" value="1"/>
</dbReference>
<dbReference type="eggNOG" id="KOG2973">
    <property type="taxonomic scope" value="Eukaryota"/>
</dbReference>
<dbReference type="Pfam" id="PF04063">
    <property type="entry name" value="DUF383"/>
    <property type="match status" value="1"/>
</dbReference>
<reference evidence="5 6" key="1">
    <citation type="journal article" date="2013" name="PLoS Genet.">
        <title>The genome and development-dependent transcriptomes of Pyronema confluens: a window into fungal evolution.</title>
        <authorList>
            <person name="Traeger S."/>
            <person name="Altegoer F."/>
            <person name="Freitag M."/>
            <person name="Gabaldon T."/>
            <person name="Kempken F."/>
            <person name="Kumar A."/>
            <person name="Marcet-Houben M."/>
            <person name="Poggeler S."/>
            <person name="Stajich J.E."/>
            <person name="Nowrousian M."/>
        </authorList>
    </citation>
    <scope>NUCLEOTIDE SEQUENCE [LARGE SCALE GENOMIC DNA]</scope>
    <source>
        <strain evidence="6">CBS 100304</strain>
        <tissue evidence="5">Vegetative mycelium</tissue>
    </source>
</reference>
<dbReference type="OMA" id="MCILLTN"/>
<dbReference type="InterPro" id="IPR011989">
    <property type="entry name" value="ARM-like"/>
</dbReference>
<dbReference type="Proteomes" id="UP000018144">
    <property type="component" value="Unassembled WGS sequence"/>
</dbReference>
<sequence length="361" mass="41041">MPTELEELIEFLGSPRPEIRQLALEYAQGYSQGLQSDIFLHPDLKPIKDLKVIVNDIAPRAKIALAILINLCDKASVISNLEADDAFLELLLSKITDKSYPNADLCAMLLANMTKSDKLARLIDLKRAVPEGVSTSEYAMDQLMDCFVKGAEKKLNPEATYDYLSYVMADLSRLPSGRQYFITRRDYDDVIPVSKLVVFTEHKSNIRRKGVASTIKNCCFDTASHKTFLEENEVNLLPYLLLPLMGPEEYDDDDTDGMPLEIQLLPPDKERDTDMHILVTHLESLLLLTSTRAGREFMRKSKVYPIIRETHMNVEDDDVRDACDRIVQVLMPEVDNADDVHFGQEAHEEEDDNDDEIMEIL</sequence>
<evidence type="ECO:0000313" key="5">
    <source>
        <dbReference type="EMBL" id="CCX32753.1"/>
    </source>
</evidence>
<dbReference type="Gene3D" id="1.25.10.10">
    <property type="entry name" value="Leucine-rich Repeat Variant"/>
    <property type="match status" value="1"/>
</dbReference>
<dbReference type="Pfam" id="PF04064">
    <property type="entry name" value="DUF384"/>
    <property type="match status" value="1"/>
</dbReference>
<dbReference type="PANTHER" id="PTHR13387">
    <property type="entry name" value="PROTEIN HGH1 HOMOLOG"/>
    <property type="match status" value="1"/>
</dbReference>
<dbReference type="AlphaFoldDB" id="U4LLE6"/>
<feature type="domain" description="Protein HGH1 N-terminal" evidence="3">
    <location>
        <begin position="94"/>
        <end position="278"/>
    </location>
</feature>
<evidence type="ECO:0000313" key="6">
    <source>
        <dbReference type="Proteomes" id="UP000018144"/>
    </source>
</evidence>
<dbReference type="PANTHER" id="PTHR13387:SF9">
    <property type="entry name" value="PROTEIN HGH1 HOMOLOG"/>
    <property type="match status" value="1"/>
</dbReference>
<evidence type="ECO:0000256" key="1">
    <source>
        <dbReference type="ARBA" id="ARBA00006712"/>
    </source>
</evidence>
<dbReference type="EMBL" id="HF935907">
    <property type="protein sequence ID" value="CCX32753.1"/>
    <property type="molecule type" value="Genomic_DNA"/>
</dbReference>
<keyword evidence="6" id="KW-1185">Reference proteome</keyword>
<protein>
    <recommendedName>
        <fullName evidence="2">Protein HGH1 homolog</fullName>
    </recommendedName>
</protein>
<dbReference type="STRING" id="1076935.U4LLE6"/>
<dbReference type="InterPro" id="IPR016024">
    <property type="entry name" value="ARM-type_fold"/>
</dbReference>
<evidence type="ECO:0000259" key="4">
    <source>
        <dbReference type="Pfam" id="PF04064"/>
    </source>
</evidence>
<evidence type="ECO:0000256" key="2">
    <source>
        <dbReference type="ARBA" id="ARBA00014076"/>
    </source>
</evidence>
<gene>
    <name evidence="5" type="ORF">PCON_13604</name>
</gene>
<comment type="similarity">
    <text evidence="1">Belongs to the HGH1 family.</text>
</comment>
<organism evidence="5 6">
    <name type="scientific">Pyronema omphalodes (strain CBS 100304)</name>
    <name type="common">Pyronema confluens</name>
    <dbReference type="NCBI Taxonomy" id="1076935"/>
    <lineage>
        <taxon>Eukaryota</taxon>
        <taxon>Fungi</taxon>
        <taxon>Dikarya</taxon>
        <taxon>Ascomycota</taxon>
        <taxon>Pezizomycotina</taxon>
        <taxon>Pezizomycetes</taxon>
        <taxon>Pezizales</taxon>
        <taxon>Pyronemataceae</taxon>
        <taxon>Pyronema</taxon>
    </lineage>
</organism>
<evidence type="ECO:0000259" key="3">
    <source>
        <dbReference type="Pfam" id="PF04063"/>
    </source>
</evidence>
<accession>U4LLE6</accession>
<name>U4LLE6_PYROM</name>
<dbReference type="InterPro" id="IPR039717">
    <property type="entry name" value="Hgh1"/>
</dbReference>
<feature type="domain" description="Protein HGH1 C-terminal" evidence="4">
    <location>
        <begin position="284"/>
        <end position="331"/>
    </location>
</feature>
<dbReference type="InterPro" id="IPR007206">
    <property type="entry name" value="Protein_HGH1_C"/>
</dbReference>
<dbReference type="InterPro" id="IPR007205">
    <property type="entry name" value="Protein_HGH1_N"/>
</dbReference>
<dbReference type="OrthoDB" id="338814at2759"/>